<dbReference type="EMBL" id="SJSA01000001">
    <property type="protein sequence ID" value="TGG40020.1"/>
    <property type="molecule type" value="Genomic_DNA"/>
</dbReference>
<sequence>MTPKASPRRIHLCLCHMSGNEQRYIDEAFADNWVVPLGPNVDAFENSLQDFLSKGDPSRDHLRIAAVSAGTAAIHLGLILAGVKAGDEVICQSFTFAASANPVTYQGATPVFVDSESDTWNMDPALLDFAISDRIAKTGRKPSAIIPVHLYGMPAKMDEIMMIADKWDIPVVEDAAEALGSSYRGHACGTFGNFGALSFNGNKMITTSGGGALVCPDQESRARAVFFATQARESYPYYQHENIGYNYRMSNICAGIGRGQMTVLDEHIAHHRRLAALYASLLADVEGVDFHANPSPESDANFWLSTITIDPSLTGGLTPDELRLHFESLNIETRLLWKPMHMQPVFSKAPAYTNGVSSSLFSRGLCLPSGPWVTEEDVEMIVSEIKRLASR</sequence>
<evidence type="ECO:0000256" key="4">
    <source>
        <dbReference type="RuleBase" id="RU004508"/>
    </source>
</evidence>
<comment type="caution">
    <text evidence="5">The sequence shown here is derived from an EMBL/GenBank/DDBJ whole genome shotgun (WGS) entry which is preliminary data.</text>
</comment>
<keyword evidence="5" id="KW-0032">Aminotransferase</keyword>
<dbReference type="Proteomes" id="UP000297635">
    <property type="component" value="Unassembled WGS sequence"/>
</dbReference>
<accession>A0A4Z0V9N0</accession>
<reference evidence="5 6" key="1">
    <citation type="submission" date="2019-02" db="EMBL/GenBank/DDBJ databases">
        <title>Isolation and identification of novel species under the genus Muribaculum.</title>
        <authorList>
            <person name="Miyake S."/>
            <person name="Ding Y."/>
            <person name="Low A."/>
            <person name="Soh M."/>
            <person name="Seedorf H."/>
        </authorList>
    </citation>
    <scope>NUCLEOTIDE SEQUENCE [LARGE SCALE GENOMIC DNA]</scope>
    <source>
        <strain evidence="5 6">TLL-A3</strain>
    </source>
</reference>
<feature type="modified residue" description="N6-(pyridoxal phosphate)lysine" evidence="3">
    <location>
        <position position="203"/>
    </location>
</feature>
<evidence type="ECO:0000256" key="1">
    <source>
        <dbReference type="ARBA" id="ARBA00037999"/>
    </source>
</evidence>
<keyword evidence="5" id="KW-0808">Transferase</keyword>
<dbReference type="PIRSF" id="PIRSF000390">
    <property type="entry name" value="PLP_StrS"/>
    <property type="match status" value="1"/>
</dbReference>
<dbReference type="Gene3D" id="3.40.640.10">
    <property type="entry name" value="Type I PLP-dependent aspartate aminotransferase-like (Major domain)"/>
    <property type="match status" value="1"/>
</dbReference>
<protein>
    <submittedName>
        <fullName evidence="5">Pyridoxal phosphate-dependent aminotransferase</fullName>
    </submittedName>
</protein>
<organism evidence="5 6">
    <name type="scientific">Duncaniella freteri</name>
    <dbReference type="NCBI Taxonomy" id="2530391"/>
    <lineage>
        <taxon>Bacteria</taxon>
        <taxon>Pseudomonadati</taxon>
        <taxon>Bacteroidota</taxon>
        <taxon>Bacteroidia</taxon>
        <taxon>Bacteroidales</taxon>
        <taxon>Muribaculaceae</taxon>
        <taxon>Duncaniella</taxon>
    </lineage>
</organism>
<gene>
    <name evidence="5" type="ORF">EZ315_04645</name>
</gene>
<dbReference type="InterPro" id="IPR015422">
    <property type="entry name" value="PyrdxlP-dep_Trfase_small"/>
</dbReference>
<name>A0A4Z0V9N0_9BACT</name>
<dbReference type="RefSeq" id="WP_135471028.1">
    <property type="nucleotide sequence ID" value="NZ_CASJDB010000016.1"/>
</dbReference>
<dbReference type="Pfam" id="PF01041">
    <property type="entry name" value="DegT_DnrJ_EryC1"/>
    <property type="match status" value="1"/>
</dbReference>
<dbReference type="SUPFAM" id="SSF53383">
    <property type="entry name" value="PLP-dependent transferases"/>
    <property type="match status" value="1"/>
</dbReference>
<evidence type="ECO:0000256" key="2">
    <source>
        <dbReference type="PIRSR" id="PIRSR000390-1"/>
    </source>
</evidence>
<dbReference type="InterPro" id="IPR015424">
    <property type="entry name" value="PyrdxlP-dep_Trfase"/>
</dbReference>
<dbReference type="PANTHER" id="PTHR30244:SF34">
    <property type="entry name" value="DTDP-4-AMINO-4,6-DIDEOXYGALACTOSE TRANSAMINASE"/>
    <property type="match status" value="1"/>
</dbReference>
<proteinExistence type="inferred from homology"/>
<dbReference type="GO" id="GO:0030170">
    <property type="term" value="F:pyridoxal phosphate binding"/>
    <property type="evidence" value="ECO:0007669"/>
    <property type="project" value="TreeGrafter"/>
</dbReference>
<dbReference type="GO" id="GO:0000271">
    <property type="term" value="P:polysaccharide biosynthetic process"/>
    <property type="evidence" value="ECO:0007669"/>
    <property type="project" value="TreeGrafter"/>
</dbReference>
<dbReference type="InterPro" id="IPR015421">
    <property type="entry name" value="PyrdxlP-dep_Trfase_major"/>
</dbReference>
<keyword evidence="6" id="KW-1185">Reference proteome</keyword>
<comment type="similarity">
    <text evidence="1 4">Belongs to the DegT/DnrJ/EryC1 family.</text>
</comment>
<dbReference type="GO" id="GO:0008483">
    <property type="term" value="F:transaminase activity"/>
    <property type="evidence" value="ECO:0007669"/>
    <property type="project" value="UniProtKB-KW"/>
</dbReference>
<dbReference type="CDD" id="cd00616">
    <property type="entry name" value="AHBA_syn"/>
    <property type="match status" value="1"/>
</dbReference>
<evidence type="ECO:0000313" key="6">
    <source>
        <dbReference type="Proteomes" id="UP000297635"/>
    </source>
</evidence>
<evidence type="ECO:0000256" key="3">
    <source>
        <dbReference type="PIRSR" id="PIRSR000390-2"/>
    </source>
</evidence>
<dbReference type="AlphaFoldDB" id="A0A4Z0V9N0"/>
<dbReference type="GeneID" id="82149072"/>
<evidence type="ECO:0000313" key="5">
    <source>
        <dbReference type="EMBL" id="TGG40020.1"/>
    </source>
</evidence>
<dbReference type="Gene3D" id="3.90.1150.10">
    <property type="entry name" value="Aspartate Aminotransferase, domain 1"/>
    <property type="match status" value="1"/>
</dbReference>
<keyword evidence="3 4" id="KW-0663">Pyridoxal phosphate</keyword>
<feature type="active site" description="Proton acceptor" evidence="2">
    <location>
        <position position="203"/>
    </location>
</feature>
<dbReference type="PANTHER" id="PTHR30244">
    <property type="entry name" value="TRANSAMINASE"/>
    <property type="match status" value="1"/>
</dbReference>
<dbReference type="InterPro" id="IPR000653">
    <property type="entry name" value="DegT/StrS_aminotransferase"/>
</dbReference>